<protein>
    <submittedName>
        <fullName evidence="1">Uncharacterized protein</fullName>
    </submittedName>
</protein>
<dbReference type="AlphaFoldDB" id="C6G408"/>
<evidence type="ECO:0000313" key="1">
    <source>
        <dbReference type="EMBL" id="ACS68543.1"/>
    </source>
</evidence>
<organism evidence="1">
    <name type="scientific">uncultured bacterium FLS18</name>
    <dbReference type="NCBI Taxonomy" id="654935"/>
    <lineage>
        <taxon>Bacteria</taxon>
        <taxon>environmental samples</taxon>
    </lineage>
</organism>
<sequence length="241" mass="26697">MYDLATFSLRDMTECGAALRKCGRDASNMEVVANRMVQYLYDQLRDGITEERACSLVRFFKTHPFCALEPDLQRFARQMLGVDSAHASMKCLTLLATAGKESTWNARNESAGHKAVPLLSDEMVARFPMISQLIGQFGLDVGKVLQPDEKFLLDHEQTTYNVFHVPQALGSPVIPAQKDFVIPYGIRSVLGFGGMLPTGDLFATILFSRVAISREQAEMFRPLALSVKVALLDIADEAVFA</sequence>
<accession>C6G408</accession>
<name>C6G408_9BACT</name>
<proteinExistence type="predicted"/>
<dbReference type="EMBL" id="FJ483469">
    <property type="protein sequence ID" value="ACS68543.1"/>
    <property type="molecule type" value="Genomic_DNA"/>
</dbReference>
<reference evidence="1" key="1">
    <citation type="journal article" date="2010" name="FEMS Microbiol. Ecol.">
        <title>Novel lipolytic genes from the microbial metagenomic library of the South China Sea marine sediment.</title>
        <authorList>
            <person name="Hu Y."/>
            <person name="Fu C."/>
            <person name="Huang Y."/>
            <person name="Yin Y."/>
            <person name="Cheng G."/>
            <person name="Lei F."/>
            <person name="Lu N."/>
            <person name="Li J."/>
            <person name="Ashforth E.J."/>
            <person name="Zhang L."/>
            <person name="Zhu B."/>
        </authorList>
    </citation>
    <scope>NUCLEOTIDE SEQUENCE</scope>
</reference>